<dbReference type="GO" id="GO:0015937">
    <property type="term" value="P:coenzyme A biosynthetic process"/>
    <property type="evidence" value="ECO:0007669"/>
    <property type="project" value="UniProtKB-UniRule"/>
</dbReference>
<accession>A4GJS5</accession>
<dbReference type="Gene3D" id="3.40.50.300">
    <property type="entry name" value="P-loop containing nucleotide triphosphate hydrolases"/>
    <property type="match status" value="1"/>
</dbReference>
<dbReference type="Pfam" id="PF01121">
    <property type="entry name" value="CoaE"/>
    <property type="match status" value="1"/>
</dbReference>
<reference evidence="5" key="1">
    <citation type="journal article" date="2007" name="Environ. Microbiol.">
        <title>Proteorhodopsin photosystem gene clusters exhibit co-evolutionary trends and shared ancestry among diverse marine microbial phyla.</title>
        <authorList>
            <person name="McCarren J."/>
            <person name="Delong E.F."/>
        </authorList>
    </citation>
    <scope>NUCLEOTIDE SEQUENCE</scope>
</reference>
<dbReference type="GO" id="GO:0004140">
    <property type="term" value="F:dephospho-CoA kinase activity"/>
    <property type="evidence" value="ECO:0007669"/>
    <property type="project" value="UniProtKB-UniRule"/>
</dbReference>
<dbReference type="EMBL" id="EF107104">
    <property type="protein sequence ID" value="ABL97370.1"/>
    <property type="molecule type" value="Genomic_DNA"/>
</dbReference>
<proteinExistence type="inferred from homology"/>
<dbReference type="SUPFAM" id="SSF52540">
    <property type="entry name" value="P-loop containing nucleoside triphosphate hydrolases"/>
    <property type="match status" value="1"/>
</dbReference>
<keyword evidence="3" id="KW-0808">Transferase</keyword>
<name>A4GJS5_9BACT</name>
<keyword evidence="3" id="KW-0963">Cytoplasm</keyword>
<dbReference type="UniPathway" id="UPA00241">
    <property type="reaction ID" value="UER00356"/>
</dbReference>
<evidence type="ECO:0000313" key="5">
    <source>
        <dbReference type="EMBL" id="ABL97370.1"/>
    </source>
</evidence>
<comment type="pathway">
    <text evidence="3">Cofactor biosynthesis; coenzyme A biosynthesis; CoA from (R)-pantothenate: step 5/5.</text>
</comment>
<evidence type="ECO:0000256" key="4">
    <source>
        <dbReference type="NCBIfam" id="TIGR00152"/>
    </source>
</evidence>
<keyword evidence="3" id="KW-0173">Coenzyme A biosynthesis</keyword>
<dbReference type="AlphaFoldDB" id="A4GJS5"/>
<dbReference type="EC" id="2.7.1.24" evidence="3 4"/>
<dbReference type="GO" id="GO:0005524">
    <property type="term" value="F:ATP binding"/>
    <property type="evidence" value="ECO:0007669"/>
    <property type="project" value="UniProtKB-UniRule"/>
</dbReference>
<keyword evidence="1 3" id="KW-0547">Nucleotide-binding</keyword>
<evidence type="ECO:0000256" key="3">
    <source>
        <dbReference type="HAMAP-Rule" id="MF_00376"/>
    </source>
</evidence>
<protein>
    <recommendedName>
        <fullName evidence="3 4">Dephospho-CoA kinase</fullName>
        <ecNumber evidence="3 4">2.7.1.24</ecNumber>
    </recommendedName>
    <alternativeName>
        <fullName evidence="3">Dephosphocoenzyme A kinase</fullName>
    </alternativeName>
</protein>
<keyword evidence="2 3" id="KW-0067">ATP-binding</keyword>
<dbReference type="CDD" id="cd02022">
    <property type="entry name" value="DPCK"/>
    <property type="match status" value="1"/>
</dbReference>
<comment type="subcellular location">
    <subcellularLocation>
        <location evidence="3">Cytoplasm</location>
    </subcellularLocation>
</comment>
<dbReference type="HAMAP" id="MF_00376">
    <property type="entry name" value="Dephospho_CoA_kinase"/>
    <property type="match status" value="1"/>
</dbReference>
<dbReference type="GO" id="GO:0005737">
    <property type="term" value="C:cytoplasm"/>
    <property type="evidence" value="ECO:0007669"/>
    <property type="project" value="UniProtKB-SubCell"/>
</dbReference>
<evidence type="ECO:0000256" key="2">
    <source>
        <dbReference type="ARBA" id="ARBA00022840"/>
    </source>
</evidence>
<keyword evidence="3 5" id="KW-0418">Kinase</keyword>
<organism evidence="5">
    <name type="scientific">uncultured marine bacterium EB80_02D08</name>
    <dbReference type="NCBI Taxonomy" id="415441"/>
    <lineage>
        <taxon>Bacteria</taxon>
        <taxon>environmental samples</taxon>
    </lineage>
</organism>
<feature type="binding site" evidence="3">
    <location>
        <begin position="10"/>
        <end position="15"/>
    </location>
    <ligand>
        <name>ATP</name>
        <dbReference type="ChEBI" id="CHEBI:30616"/>
    </ligand>
</feature>
<dbReference type="NCBIfam" id="TIGR00152">
    <property type="entry name" value="dephospho-CoA kinase"/>
    <property type="match status" value="1"/>
</dbReference>
<gene>
    <name evidence="3" type="primary">coaE</name>
    <name evidence="5" type="ORF">MBMO_EB80-02D08.0002</name>
</gene>
<dbReference type="InterPro" id="IPR001977">
    <property type="entry name" value="Depp_CoAkinase"/>
</dbReference>
<dbReference type="PANTHER" id="PTHR10695">
    <property type="entry name" value="DEPHOSPHO-COA KINASE-RELATED"/>
    <property type="match status" value="1"/>
</dbReference>
<dbReference type="PROSITE" id="PS51219">
    <property type="entry name" value="DPCK"/>
    <property type="match status" value="1"/>
</dbReference>
<dbReference type="PANTHER" id="PTHR10695:SF46">
    <property type="entry name" value="BIFUNCTIONAL COENZYME A SYNTHASE-RELATED"/>
    <property type="match status" value="1"/>
</dbReference>
<evidence type="ECO:0000256" key="1">
    <source>
        <dbReference type="ARBA" id="ARBA00022741"/>
    </source>
</evidence>
<sequence>MIIGLTGGIGSGKSAAANYFVELGISVLDADHEAKKALDKNTKGYYDFLSKFGDQCLDDNKEINRLKLRDLIFNNPSKKLDLEKIVHPIVRSSISTFISKASSPYIIIMVPLIFETKSQENYDRIITVDCDVELQISRATIRDTQNEEQISNIIDKQATREDRIRISDDVILNNKSLDDLKGQVLNLHLKYMELLNE</sequence>
<comment type="catalytic activity">
    <reaction evidence="3">
        <text>3'-dephospho-CoA + ATP = ADP + CoA + H(+)</text>
        <dbReference type="Rhea" id="RHEA:18245"/>
        <dbReference type="ChEBI" id="CHEBI:15378"/>
        <dbReference type="ChEBI" id="CHEBI:30616"/>
        <dbReference type="ChEBI" id="CHEBI:57287"/>
        <dbReference type="ChEBI" id="CHEBI:57328"/>
        <dbReference type="ChEBI" id="CHEBI:456216"/>
        <dbReference type="EC" id="2.7.1.24"/>
    </reaction>
</comment>
<dbReference type="InterPro" id="IPR027417">
    <property type="entry name" value="P-loop_NTPase"/>
</dbReference>
<comment type="function">
    <text evidence="3">Catalyzes the phosphorylation of the 3'-hydroxyl group of dephosphocoenzyme A to form coenzyme A.</text>
</comment>
<comment type="similarity">
    <text evidence="3">Belongs to the CoaE family.</text>
</comment>